<sequence length="71" mass="7884">MKRRASDSNGKRGKIETPEAQLRRLDSLPVESGRPQRNGTDFSLIQTFFMTGGVSSNSPLTQGIDIQFIFP</sequence>
<evidence type="ECO:0000313" key="3">
    <source>
        <dbReference type="Proteomes" id="UP000076510"/>
    </source>
</evidence>
<dbReference type="PATRIC" id="fig|189381.10.peg.845"/>
<feature type="compositionally biased region" description="Basic and acidic residues" evidence="1">
    <location>
        <begin position="1"/>
        <end position="26"/>
    </location>
</feature>
<protein>
    <submittedName>
        <fullName evidence="2">Uncharacterized protein</fullName>
    </submittedName>
</protein>
<comment type="caution">
    <text evidence="2">The sequence shown here is derived from an EMBL/GenBank/DDBJ whole genome shotgun (WGS) entry which is preliminary data.</text>
</comment>
<dbReference type="EMBL" id="LQQY01000009">
    <property type="protein sequence ID" value="KZE50819.1"/>
    <property type="molecule type" value="Genomic_DNA"/>
</dbReference>
<evidence type="ECO:0000256" key="1">
    <source>
        <dbReference type="SAM" id="MobiDB-lite"/>
    </source>
</evidence>
<proteinExistence type="predicted"/>
<name>A0A0J5SCL9_9BACI</name>
<reference evidence="3" key="1">
    <citation type="submission" date="2016-01" db="EMBL/GenBank/DDBJ databases">
        <title>Whole genome sequencing of Bhargavaea cecembensis T14.</title>
        <authorList>
            <person name="Hong K.W."/>
        </authorList>
    </citation>
    <scope>NUCLEOTIDE SEQUENCE [LARGE SCALE GENOMIC DNA]</scope>
    <source>
        <strain evidence="3">M19</strain>
    </source>
</reference>
<dbReference type="AlphaFoldDB" id="A0A0J5SCL9"/>
<gene>
    <name evidence="2" type="ORF">AV649_15665</name>
</gene>
<feature type="region of interest" description="Disordered" evidence="1">
    <location>
        <begin position="1"/>
        <end position="39"/>
    </location>
</feature>
<dbReference type="Proteomes" id="UP000076510">
    <property type="component" value="Unassembled WGS sequence"/>
</dbReference>
<evidence type="ECO:0000313" key="2">
    <source>
        <dbReference type="EMBL" id="KZE50819.1"/>
    </source>
</evidence>
<organism evidence="2 3">
    <name type="scientific">Rossellomorea marisflavi</name>
    <dbReference type="NCBI Taxonomy" id="189381"/>
    <lineage>
        <taxon>Bacteria</taxon>
        <taxon>Bacillati</taxon>
        <taxon>Bacillota</taxon>
        <taxon>Bacilli</taxon>
        <taxon>Bacillales</taxon>
        <taxon>Bacillaceae</taxon>
        <taxon>Rossellomorea</taxon>
    </lineage>
</organism>
<accession>A0A0J5SCL9</accession>